<keyword evidence="3 7" id="KW-0227">DNA damage</keyword>
<comment type="caution">
    <text evidence="9">The sequence shown here is derived from an EMBL/GenBank/DDBJ whole genome shotgun (WGS) entry which is preliminary data.</text>
</comment>
<evidence type="ECO:0000256" key="6">
    <source>
        <dbReference type="ARBA" id="ARBA00023242"/>
    </source>
</evidence>
<dbReference type="GO" id="GO:0030915">
    <property type="term" value="C:Smc5-Smc6 complex"/>
    <property type="evidence" value="ECO:0007669"/>
    <property type="project" value="UniProtKB-UniRule"/>
</dbReference>
<dbReference type="GO" id="GO:0005634">
    <property type="term" value="C:nucleus"/>
    <property type="evidence" value="ECO:0007669"/>
    <property type="project" value="UniProtKB-SubCell"/>
</dbReference>
<comment type="subunit">
    <text evidence="7">Component of the SMC5-SMC6 complex.</text>
</comment>
<proteinExistence type="inferred from homology"/>
<dbReference type="GO" id="GO:0006281">
    <property type="term" value="P:DNA repair"/>
    <property type="evidence" value="ECO:0007669"/>
    <property type="project" value="UniProtKB-UniRule"/>
</dbReference>
<evidence type="ECO:0000259" key="8">
    <source>
        <dbReference type="Pfam" id="PF08743"/>
    </source>
</evidence>
<evidence type="ECO:0000256" key="1">
    <source>
        <dbReference type="ARBA" id="ARBA00004123"/>
    </source>
</evidence>
<evidence type="ECO:0000256" key="5">
    <source>
        <dbReference type="ARBA" id="ARBA00023204"/>
    </source>
</evidence>
<accession>A0A9P0ZDA2</accession>
<keyword evidence="10" id="KW-1185">Reference proteome</keyword>
<dbReference type="Proteomes" id="UP001152484">
    <property type="component" value="Unassembled WGS sequence"/>
</dbReference>
<comment type="similarity">
    <text evidence="2 7">Belongs to the NSE4 family.</text>
</comment>
<dbReference type="AlphaFoldDB" id="A0A9P0ZDA2"/>
<keyword evidence="4 7" id="KW-0233">DNA recombination</keyword>
<name>A0A9P0ZDA2_CUSEU</name>
<protein>
    <recommendedName>
        <fullName evidence="7">Non-structural maintenance of chromosomes element 4</fullName>
    </recommendedName>
</protein>
<evidence type="ECO:0000256" key="2">
    <source>
        <dbReference type="ARBA" id="ARBA00008997"/>
    </source>
</evidence>
<comment type="function">
    <text evidence="7">Component of the SMC5-SMC6 complex, that promotes sister chromatid alignment after DNA damage and facilitates double-stranded DNA breaks (DSBs) repair via homologous recombination between sister chromatids.</text>
</comment>
<keyword evidence="6 7" id="KW-0539">Nucleus</keyword>
<sequence length="340" mass="38297">MAGYVKKVKVEGGESIDGAEALARRIDRLARINELTQFTQQPVEDRRKIRSGYSTIGSIITERIDDIGNSEPDKFEKIFGDVNGLFLSVTWPREQVADAETVLGLTGSLVDSVKSHLKGNVTPSGFVYHLLKHYGRRGGRGKNAGPILRWEEIVLPFLKDGSGCKTILGPMSYKIKLEPVYCMIKPEALNYVIKPRGIRNEIKKTRCTPYVRPVKLLDSTAEWKSNTEKNVSSMFETIKEKKCVKLENLVLNRFSYAQTIENIFVLSFLVNDGRIAIRLAENGSYIVSTSDAAAACVVLPTNEPYQNSIFRFDYIDWKVMLDLVPDGEELMPHRDPFKLS</sequence>
<dbReference type="Pfam" id="PF08743">
    <property type="entry name" value="Nse4_C"/>
    <property type="match status" value="1"/>
</dbReference>
<keyword evidence="5 7" id="KW-0234">DNA repair</keyword>
<organism evidence="9 10">
    <name type="scientific">Cuscuta europaea</name>
    <name type="common">European dodder</name>
    <dbReference type="NCBI Taxonomy" id="41803"/>
    <lineage>
        <taxon>Eukaryota</taxon>
        <taxon>Viridiplantae</taxon>
        <taxon>Streptophyta</taxon>
        <taxon>Embryophyta</taxon>
        <taxon>Tracheophyta</taxon>
        <taxon>Spermatophyta</taxon>
        <taxon>Magnoliopsida</taxon>
        <taxon>eudicotyledons</taxon>
        <taxon>Gunneridae</taxon>
        <taxon>Pentapetalae</taxon>
        <taxon>asterids</taxon>
        <taxon>lamiids</taxon>
        <taxon>Solanales</taxon>
        <taxon>Convolvulaceae</taxon>
        <taxon>Cuscuteae</taxon>
        <taxon>Cuscuta</taxon>
        <taxon>Cuscuta subgen. Cuscuta</taxon>
    </lineage>
</organism>
<evidence type="ECO:0000256" key="7">
    <source>
        <dbReference type="RuleBase" id="RU365071"/>
    </source>
</evidence>
<evidence type="ECO:0000256" key="4">
    <source>
        <dbReference type="ARBA" id="ARBA00023172"/>
    </source>
</evidence>
<dbReference type="GO" id="GO:0006310">
    <property type="term" value="P:DNA recombination"/>
    <property type="evidence" value="ECO:0007669"/>
    <property type="project" value="UniProtKB-UniRule"/>
</dbReference>
<dbReference type="PANTHER" id="PTHR16140:SF0">
    <property type="entry name" value="NON-STRUCTURAL MAINTENANCE OF CHROMOSOMES ELEMENT 4"/>
    <property type="match status" value="1"/>
</dbReference>
<evidence type="ECO:0000313" key="10">
    <source>
        <dbReference type="Proteomes" id="UP001152484"/>
    </source>
</evidence>
<gene>
    <name evidence="9" type="ORF">CEURO_LOCUS12851</name>
</gene>
<dbReference type="EMBL" id="CAMAPE010000031">
    <property type="protein sequence ID" value="CAH9094670.1"/>
    <property type="molecule type" value="Genomic_DNA"/>
</dbReference>
<evidence type="ECO:0000313" key="9">
    <source>
        <dbReference type="EMBL" id="CAH9094670.1"/>
    </source>
</evidence>
<reference evidence="9" key="1">
    <citation type="submission" date="2022-07" db="EMBL/GenBank/DDBJ databases">
        <authorList>
            <person name="Macas J."/>
            <person name="Novak P."/>
            <person name="Neumann P."/>
        </authorList>
    </citation>
    <scope>NUCLEOTIDE SEQUENCE</scope>
</reference>
<evidence type="ECO:0000256" key="3">
    <source>
        <dbReference type="ARBA" id="ARBA00022763"/>
    </source>
</evidence>
<dbReference type="InterPro" id="IPR014854">
    <property type="entry name" value="Nse4_C"/>
</dbReference>
<feature type="domain" description="Non-structural maintenance of chromosome element 4 C-terminal" evidence="8">
    <location>
        <begin position="244"/>
        <end position="330"/>
    </location>
</feature>
<dbReference type="InterPro" id="IPR027786">
    <property type="entry name" value="Nse4/EID"/>
</dbReference>
<comment type="subcellular location">
    <subcellularLocation>
        <location evidence="1 7">Nucleus</location>
    </subcellularLocation>
</comment>
<dbReference type="PANTHER" id="PTHR16140">
    <property type="entry name" value="NON-STRUCTURAL MAINTENANCE OF CHROMOSOMES ELEMENT 4"/>
    <property type="match status" value="1"/>
</dbReference>
<dbReference type="OrthoDB" id="361242at2759"/>